<dbReference type="EMBL" id="JAEAOA010002038">
    <property type="protein sequence ID" value="KAK3607621.1"/>
    <property type="molecule type" value="Genomic_DNA"/>
</dbReference>
<dbReference type="Proteomes" id="UP001195483">
    <property type="component" value="Unassembled WGS sequence"/>
</dbReference>
<keyword evidence="2" id="KW-1185">Reference proteome</keyword>
<organism evidence="1 2">
    <name type="scientific">Potamilus streckersoni</name>
    <dbReference type="NCBI Taxonomy" id="2493646"/>
    <lineage>
        <taxon>Eukaryota</taxon>
        <taxon>Metazoa</taxon>
        <taxon>Spiralia</taxon>
        <taxon>Lophotrochozoa</taxon>
        <taxon>Mollusca</taxon>
        <taxon>Bivalvia</taxon>
        <taxon>Autobranchia</taxon>
        <taxon>Heteroconchia</taxon>
        <taxon>Palaeoheterodonta</taxon>
        <taxon>Unionida</taxon>
        <taxon>Unionoidea</taxon>
        <taxon>Unionidae</taxon>
        <taxon>Ambleminae</taxon>
        <taxon>Lampsilini</taxon>
        <taxon>Potamilus</taxon>
    </lineage>
</organism>
<sequence length="83" mass="9795">GISTLNKPSTSLYIVKKYALEMPKCESFWWKGPWPNCLRHQRPSTDDTIRNFWFSPCYKQIWHYILLETGGRGVYKCVPLLVT</sequence>
<reference evidence="1" key="3">
    <citation type="submission" date="2023-05" db="EMBL/GenBank/DDBJ databases">
        <authorList>
            <person name="Smith C.H."/>
        </authorList>
    </citation>
    <scope>NUCLEOTIDE SEQUENCE</scope>
    <source>
        <strain evidence="1">CHS0354</strain>
        <tissue evidence="1">Mantle</tissue>
    </source>
</reference>
<evidence type="ECO:0000313" key="1">
    <source>
        <dbReference type="EMBL" id="KAK3607621.1"/>
    </source>
</evidence>
<name>A0AAE0WAN9_9BIVA</name>
<protein>
    <submittedName>
        <fullName evidence="1">Uncharacterized protein</fullName>
    </submittedName>
</protein>
<comment type="caution">
    <text evidence="1">The sequence shown here is derived from an EMBL/GenBank/DDBJ whole genome shotgun (WGS) entry which is preliminary data.</text>
</comment>
<gene>
    <name evidence="1" type="ORF">CHS0354_034672</name>
</gene>
<reference evidence="1" key="2">
    <citation type="journal article" date="2021" name="Genome Biol. Evol.">
        <title>Developing a high-quality reference genome for a parasitic bivalve with doubly uniparental inheritance (Bivalvia: Unionida).</title>
        <authorList>
            <person name="Smith C.H."/>
        </authorList>
    </citation>
    <scope>NUCLEOTIDE SEQUENCE</scope>
    <source>
        <strain evidence="1">CHS0354</strain>
        <tissue evidence="1">Mantle</tissue>
    </source>
</reference>
<proteinExistence type="predicted"/>
<feature type="non-terminal residue" evidence="1">
    <location>
        <position position="1"/>
    </location>
</feature>
<accession>A0AAE0WAN9</accession>
<dbReference type="AlphaFoldDB" id="A0AAE0WAN9"/>
<evidence type="ECO:0000313" key="2">
    <source>
        <dbReference type="Proteomes" id="UP001195483"/>
    </source>
</evidence>
<reference evidence="1" key="1">
    <citation type="journal article" date="2021" name="Genome Biol. Evol.">
        <title>A High-Quality Reference Genome for a Parasitic Bivalve with Doubly Uniparental Inheritance (Bivalvia: Unionida).</title>
        <authorList>
            <person name="Smith C.H."/>
        </authorList>
    </citation>
    <scope>NUCLEOTIDE SEQUENCE</scope>
    <source>
        <strain evidence="1">CHS0354</strain>
    </source>
</reference>